<evidence type="ECO:0000313" key="2">
    <source>
        <dbReference type="Proteomes" id="UP000823388"/>
    </source>
</evidence>
<accession>A0A8T0PP67</accession>
<comment type="caution">
    <text evidence="1">The sequence shown here is derived from an EMBL/GenBank/DDBJ whole genome shotgun (WGS) entry which is preliminary data.</text>
</comment>
<gene>
    <name evidence="1" type="ORF">PVAP13_8KG388715</name>
</gene>
<dbReference type="EMBL" id="CM029051">
    <property type="protein sequence ID" value="KAG2564147.1"/>
    <property type="molecule type" value="Genomic_DNA"/>
</dbReference>
<dbReference type="AlphaFoldDB" id="A0A8T0PP67"/>
<sequence length="106" mass="12215">MKPPSFSLYKQRRTTAAMCRPRHDWNKQSHRRCRSTTMAAHKFHSTTTFKAVVVLAIAALLFASTGYAAEATRPADNGFDAPPPYVHQEPWRRRDLRRLVPQPRLL</sequence>
<reference evidence="1" key="1">
    <citation type="submission" date="2020-05" db="EMBL/GenBank/DDBJ databases">
        <title>WGS assembly of Panicum virgatum.</title>
        <authorList>
            <person name="Lovell J.T."/>
            <person name="Jenkins J."/>
            <person name="Shu S."/>
            <person name="Juenger T.E."/>
            <person name="Schmutz J."/>
        </authorList>
    </citation>
    <scope>NUCLEOTIDE SEQUENCE</scope>
    <source>
        <strain evidence="1">AP13</strain>
    </source>
</reference>
<proteinExistence type="predicted"/>
<evidence type="ECO:0000313" key="1">
    <source>
        <dbReference type="EMBL" id="KAG2564147.1"/>
    </source>
</evidence>
<name>A0A8T0PP67_PANVG</name>
<dbReference type="Proteomes" id="UP000823388">
    <property type="component" value="Chromosome 8K"/>
</dbReference>
<protein>
    <submittedName>
        <fullName evidence="1">Uncharacterized protein</fullName>
    </submittedName>
</protein>
<organism evidence="1 2">
    <name type="scientific">Panicum virgatum</name>
    <name type="common">Blackwell switchgrass</name>
    <dbReference type="NCBI Taxonomy" id="38727"/>
    <lineage>
        <taxon>Eukaryota</taxon>
        <taxon>Viridiplantae</taxon>
        <taxon>Streptophyta</taxon>
        <taxon>Embryophyta</taxon>
        <taxon>Tracheophyta</taxon>
        <taxon>Spermatophyta</taxon>
        <taxon>Magnoliopsida</taxon>
        <taxon>Liliopsida</taxon>
        <taxon>Poales</taxon>
        <taxon>Poaceae</taxon>
        <taxon>PACMAD clade</taxon>
        <taxon>Panicoideae</taxon>
        <taxon>Panicodae</taxon>
        <taxon>Paniceae</taxon>
        <taxon>Panicinae</taxon>
        <taxon>Panicum</taxon>
        <taxon>Panicum sect. Hiantes</taxon>
    </lineage>
</organism>
<keyword evidence="2" id="KW-1185">Reference proteome</keyword>